<dbReference type="SMART" id="SM00382">
    <property type="entry name" value="AAA"/>
    <property type="match status" value="1"/>
</dbReference>
<accession>A0ABN1TZ21</accession>
<sequence length="602" mass="64162">MRRRPAALRAVLGLAVRTAPAALLGCLLSAAAVAVVPVAAAWLMRTVLDALTAPATPGAGLLLPVAGLVATGVGAAVLPHVEQLVRGELARRIAVEAQDRLYAAVNSWVGLARFEDPARLDRLRLAQSCGQEAPPQIVLGAVGLLRTALTTAGFVATLAAIGPVLALLVLLASVPVLATEFRLSRAWVGTALRITPYERREMFYGQLLGDVQAAKELRLFGLGSHFRARMRADRAVVDAANRRTEQRAALLQGAPALVSAAVSAAGLVWAVRAAARGELTVGDVSVFVAAVAAVQGGIGTAAALAALAQQKLALFGQYLDVLAEPVDLPALAPVRPAPPLRQGLELRDVWFRYSDRHDWVLRGVSLTLPAGRSLALVGDNGAGKSTLVKLLLRYYDPTRGTVLWDGTDIRHFEPEELRERISAVFQDFMRYDLTAAENIALGDVRAADPDRVRRAAAEAGADGLLASLPQGGDTMLGRAFLQDPDHPEEGVELSGGQWQRVALARAMMRRSPDLLILDEPTAGLDPAAEYEVQELLRRHRHGRTSLMISHRLGTAREADLIAVLREGTVTEHGTHEELIAADGTYAGLFHRQAEGYTAGSTR</sequence>
<protein>
    <submittedName>
        <fullName evidence="10">ABC transporter ATP-binding protein</fullName>
    </submittedName>
</protein>
<evidence type="ECO:0000256" key="5">
    <source>
        <dbReference type="ARBA" id="ARBA00022989"/>
    </source>
</evidence>
<evidence type="ECO:0000256" key="2">
    <source>
        <dbReference type="ARBA" id="ARBA00022692"/>
    </source>
</evidence>
<feature type="transmembrane region" description="Helical" evidence="7">
    <location>
        <begin position="31"/>
        <end position="48"/>
    </location>
</feature>
<dbReference type="InterPro" id="IPR011527">
    <property type="entry name" value="ABC1_TM_dom"/>
</dbReference>
<dbReference type="Gene3D" id="1.20.1560.10">
    <property type="entry name" value="ABC transporter type 1, transmembrane domain"/>
    <property type="match status" value="1"/>
</dbReference>
<dbReference type="GO" id="GO:0005524">
    <property type="term" value="F:ATP binding"/>
    <property type="evidence" value="ECO:0007669"/>
    <property type="project" value="UniProtKB-KW"/>
</dbReference>
<dbReference type="InterPro" id="IPR003439">
    <property type="entry name" value="ABC_transporter-like_ATP-bd"/>
</dbReference>
<organism evidence="10 11">
    <name type="scientific">Kitasatospora arboriphila</name>
    <dbReference type="NCBI Taxonomy" id="258052"/>
    <lineage>
        <taxon>Bacteria</taxon>
        <taxon>Bacillati</taxon>
        <taxon>Actinomycetota</taxon>
        <taxon>Actinomycetes</taxon>
        <taxon>Kitasatosporales</taxon>
        <taxon>Streptomycetaceae</taxon>
        <taxon>Kitasatospora</taxon>
    </lineage>
</organism>
<evidence type="ECO:0000313" key="11">
    <source>
        <dbReference type="Proteomes" id="UP001499987"/>
    </source>
</evidence>
<keyword evidence="3" id="KW-0547">Nucleotide-binding</keyword>
<reference evidence="10 11" key="1">
    <citation type="journal article" date="2019" name="Int. J. Syst. Evol. Microbiol.">
        <title>The Global Catalogue of Microorganisms (GCM) 10K type strain sequencing project: providing services to taxonomists for standard genome sequencing and annotation.</title>
        <authorList>
            <consortium name="The Broad Institute Genomics Platform"/>
            <consortium name="The Broad Institute Genome Sequencing Center for Infectious Disease"/>
            <person name="Wu L."/>
            <person name="Ma J."/>
        </authorList>
    </citation>
    <scope>NUCLEOTIDE SEQUENCE [LARGE SCALE GENOMIC DNA]</scope>
    <source>
        <strain evidence="10 11">JCM 13002</strain>
    </source>
</reference>
<comment type="caution">
    <text evidence="10">The sequence shown here is derived from an EMBL/GenBank/DDBJ whole genome shotgun (WGS) entry which is preliminary data.</text>
</comment>
<dbReference type="PROSITE" id="PS00211">
    <property type="entry name" value="ABC_TRANSPORTER_1"/>
    <property type="match status" value="1"/>
</dbReference>
<dbReference type="PROSITE" id="PS50893">
    <property type="entry name" value="ABC_TRANSPORTER_2"/>
    <property type="match status" value="1"/>
</dbReference>
<keyword evidence="4 10" id="KW-0067">ATP-binding</keyword>
<dbReference type="Proteomes" id="UP001499987">
    <property type="component" value="Unassembled WGS sequence"/>
</dbReference>
<evidence type="ECO:0000256" key="1">
    <source>
        <dbReference type="ARBA" id="ARBA00004651"/>
    </source>
</evidence>
<proteinExistence type="predicted"/>
<dbReference type="InterPro" id="IPR036640">
    <property type="entry name" value="ABC1_TM_sf"/>
</dbReference>
<evidence type="ECO:0000256" key="4">
    <source>
        <dbReference type="ARBA" id="ARBA00022840"/>
    </source>
</evidence>
<dbReference type="SUPFAM" id="SSF90123">
    <property type="entry name" value="ABC transporter transmembrane region"/>
    <property type="match status" value="1"/>
</dbReference>
<keyword evidence="5 7" id="KW-1133">Transmembrane helix</keyword>
<comment type="subcellular location">
    <subcellularLocation>
        <location evidence="1">Cell membrane</location>
        <topology evidence="1">Multi-pass membrane protein</topology>
    </subcellularLocation>
</comment>
<evidence type="ECO:0000313" key="10">
    <source>
        <dbReference type="EMBL" id="GAA1107323.1"/>
    </source>
</evidence>
<evidence type="ECO:0000259" key="9">
    <source>
        <dbReference type="PROSITE" id="PS50929"/>
    </source>
</evidence>
<dbReference type="Gene3D" id="3.40.50.300">
    <property type="entry name" value="P-loop containing nucleotide triphosphate hydrolases"/>
    <property type="match status" value="1"/>
</dbReference>
<dbReference type="PANTHER" id="PTHR43394:SF1">
    <property type="entry name" value="ATP-BINDING CASSETTE SUB-FAMILY B MEMBER 10, MITOCHONDRIAL"/>
    <property type="match status" value="1"/>
</dbReference>
<evidence type="ECO:0000256" key="6">
    <source>
        <dbReference type="ARBA" id="ARBA00023136"/>
    </source>
</evidence>
<dbReference type="RefSeq" id="WP_344626529.1">
    <property type="nucleotide sequence ID" value="NZ_BAAALD010000070.1"/>
</dbReference>
<dbReference type="EMBL" id="BAAALD010000070">
    <property type="protein sequence ID" value="GAA1107323.1"/>
    <property type="molecule type" value="Genomic_DNA"/>
</dbReference>
<feature type="domain" description="ABC transmembrane type-1" evidence="9">
    <location>
        <begin position="24"/>
        <end position="310"/>
    </location>
</feature>
<dbReference type="PANTHER" id="PTHR43394">
    <property type="entry name" value="ATP-DEPENDENT PERMEASE MDL1, MITOCHONDRIAL"/>
    <property type="match status" value="1"/>
</dbReference>
<dbReference type="InterPro" id="IPR039421">
    <property type="entry name" value="Type_1_exporter"/>
</dbReference>
<feature type="transmembrane region" description="Helical" evidence="7">
    <location>
        <begin position="284"/>
        <end position="308"/>
    </location>
</feature>
<feature type="domain" description="ABC transporter" evidence="8">
    <location>
        <begin position="344"/>
        <end position="591"/>
    </location>
</feature>
<feature type="transmembrane region" description="Helical" evidence="7">
    <location>
        <begin position="154"/>
        <end position="178"/>
    </location>
</feature>
<keyword evidence="11" id="KW-1185">Reference proteome</keyword>
<dbReference type="InterPro" id="IPR017871">
    <property type="entry name" value="ABC_transporter-like_CS"/>
</dbReference>
<dbReference type="PROSITE" id="PS50929">
    <property type="entry name" value="ABC_TM1F"/>
    <property type="match status" value="1"/>
</dbReference>
<feature type="transmembrane region" description="Helical" evidence="7">
    <location>
        <begin position="60"/>
        <end position="81"/>
    </location>
</feature>
<dbReference type="Pfam" id="PF00005">
    <property type="entry name" value="ABC_tran"/>
    <property type="match status" value="1"/>
</dbReference>
<gene>
    <name evidence="10" type="ORF">GCM10009663_56560</name>
</gene>
<keyword evidence="6 7" id="KW-0472">Membrane</keyword>
<evidence type="ECO:0000256" key="7">
    <source>
        <dbReference type="SAM" id="Phobius"/>
    </source>
</evidence>
<name>A0ABN1TZ21_9ACTN</name>
<dbReference type="SUPFAM" id="SSF52540">
    <property type="entry name" value="P-loop containing nucleoside triphosphate hydrolases"/>
    <property type="match status" value="1"/>
</dbReference>
<keyword evidence="2 7" id="KW-0812">Transmembrane</keyword>
<feature type="transmembrane region" description="Helical" evidence="7">
    <location>
        <begin position="249"/>
        <end position="272"/>
    </location>
</feature>
<evidence type="ECO:0000256" key="3">
    <source>
        <dbReference type="ARBA" id="ARBA00022741"/>
    </source>
</evidence>
<dbReference type="InterPro" id="IPR003593">
    <property type="entry name" value="AAA+_ATPase"/>
</dbReference>
<dbReference type="InterPro" id="IPR027417">
    <property type="entry name" value="P-loop_NTPase"/>
</dbReference>
<evidence type="ECO:0000259" key="8">
    <source>
        <dbReference type="PROSITE" id="PS50893"/>
    </source>
</evidence>